<comment type="subcellular location">
    <subcellularLocation>
        <location evidence="1">Bacterial flagellum</location>
    </subcellularLocation>
    <subcellularLocation>
        <location evidence="2">Secreted</location>
    </subcellularLocation>
</comment>
<dbReference type="Pfam" id="PF22638">
    <property type="entry name" value="FlgK_D1"/>
    <property type="match status" value="1"/>
</dbReference>
<evidence type="ECO:0000256" key="4">
    <source>
        <dbReference type="ARBA" id="ARBA00016244"/>
    </source>
</evidence>
<evidence type="ECO:0000313" key="9">
    <source>
        <dbReference type="EMBL" id="RVU17522.1"/>
    </source>
</evidence>
<feature type="domain" description="Flagellar basal-body/hook protein C-terminal" evidence="7">
    <location>
        <begin position="580"/>
        <end position="621"/>
    </location>
</feature>
<evidence type="ECO:0000256" key="1">
    <source>
        <dbReference type="ARBA" id="ARBA00004365"/>
    </source>
</evidence>
<dbReference type="Pfam" id="PF06429">
    <property type="entry name" value="Flg_bbr_C"/>
    <property type="match status" value="1"/>
</dbReference>
<proteinExistence type="inferred from homology"/>
<accession>A0A437P5L0</accession>
<dbReference type="OrthoDB" id="7181295at2"/>
<keyword evidence="6" id="KW-0975">Bacterial flagellum</keyword>
<dbReference type="Proteomes" id="UP000286997">
    <property type="component" value="Unassembled WGS sequence"/>
</dbReference>
<evidence type="ECO:0000256" key="3">
    <source>
        <dbReference type="ARBA" id="ARBA00009677"/>
    </source>
</evidence>
<dbReference type="AlphaFoldDB" id="A0A437P5L0"/>
<feature type="domain" description="Flagellar hook-associated protein FlgK helical" evidence="8">
    <location>
        <begin position="97"/>
        <end position="326"/>
    </location>
</feature>
<dbReference type="GO" id="GO:0005576">
    <property type="term" value="C:extracellular region"/>
    <property type="evidence" value="ECO:0007669"/>
    <property type="project" value="UniProtKB-SubCell"/>
</dbReference>
<comment type="similarity">
    <text evidence="3">Belongs to the flagella basal body rod proteins family.</text>
</comment>
<dbReference type="GO" id="GO:0044780">
    <property type="term" value="P:bacterial-type flagellum assembly"/>
    <property type="evidence" value="ECO:0007669"/>
    <property type="project" value="InterPro"/>
</dbReference>
<keyword evidence="9" id="KW-0966">Cell projection</keyword>
<dbReference type="InterPro" id="IPR010930">
    <property type="entry name" value="Flg_bb/hook_C_dom"/>
</dbReference>
<name>A0A437P5L0_9HYPH</name>
<protein>
    <recommendedName>
        <fullName evidence="4">Flagellar hook-associated protein 1</fullName>
    </recommendedName>
</protein>
<keyword evidence="9" id="KW-0282">Flagellum</keyword>
<dbReference type="GO" id="GO:0009424">
    <property type="term" value="C:bacterial-type flagellum hook"/>
    <property type="evidence" value="ECO:0007669"/>
    <property type="project" value="InterPro"/>
</dbReference>
<comment type="caution">
    <text evidence="9">The sequence shown here is derived from an EMBL/GenBank/DDBJ whole genome shotgun (WGS) entry which is preliminary data.</text>
</comment>
<dbReference type="SUPFAM" id="SSF64518">
    <property type="entry name" value="Phase 1 flagellin"/>
    <property type="match status" value="1"/>
</dbReference>
<evidence type="ECO:0000256" key="5">
    <source>
        <dbReference type="ARBA" id="ARBA00022525"/>
    </source>
</evidence>
<reference evidence="9 10" key="1">
    <citation type="submission" date="2019-01" db="EMBL/GenBank/DDBJ databases">
        <authorList>
            <person name="Chen W.-M."/>
        </authorList>
    </citation>
    <scope>NUCLEOTIDE SEQUENCE [LARGE SCALE GENOMIC DNA]</scope>
    <source>
        <strain evidence="9 10">TER-1</strain>
    </source>
</reference>
<dbReference type="EMBL" id="SACP01000012">
    <property type="protein sequence ID" value="RVU17522.1"/>
    <property type="molecule type" value="Genomic_DNA"/>
</dbReference>
<evidence type="ECO:0000256" key="6">
    <source>
        <dbReference type="ARBA" id="ARBA00023143"/>
    </source>
</evidence>
<keyword evidence="9" id="KW-0969">Cilium</keyword>
<organism evidence="9 10">
    <name type="scientific">Methylobacterium oryzihabitans</name>
    <dbReference type="NCBI Taxonomy" id="2499852"/>
    <lineage>
        <taxon>Bacteria</taxon>
        <taxon>Pseudomonadati</taxon>
        <taxon>Pseudomonadota</taxon>
        <taxon>Alphaproteobacteria</taxon>
        <taxon>Hyphomicrobiales</taxon>
        <taxon>Methylobacteriaceae</taxon>
        <taxon>Methylobacterium</taxon>
    </lineage>
</organism>
<dbReference type="PANTHER" id="PTHR30033:SF1">
    <property type="entry name" value="FLAGELLAR HOOK-ASSOCIATED PROTEIN 1"/>
    <property type="match status" value="1"/>
</dbReference>
<dbReference type="InterPro" id="IPR053927">
    <property type="entry name" value="FlgK_helical"/>
</dbReference>
<evidence type="ECO:0000259" key="8">
    <source>
        <dbReference type="Pfam" id="PF22638"/>
    </source>
</evidence>
<gene>
    <name evidence="9" type="primary">flgK</name>
    <name evidence="9" type="ORF">EOE48_14135</name>
</gene>
<dbReference type="InterPro" id="IPR002371">
    <property type="entry name" value="FlgK"/>
</dbReference>
<dbReference type="GO" id="GO:0005198">
    <property type="term" value="F:structural molecule activity"/>
    <property type="evidence" value="ECO:0007669"/>
    <property type="project" value="InterPro"/>
</dbReference>
<evidence type="ECO:0000259" key="7">
    <source>
        <dbReference type="Pfam" id="PF06429"/>
    </source>
</evidence>
<dbReference type="NCBIfam" id="TIGR02492">
    <property type="entry name" value="flgK_ends"/>
    <property type="match status" value="1"/>
</dbReference>
<keyword evidence="10" id="KW-1185">Reference proteome</keyword>
<sequence length="621" mass="61691">MSINALNTATAGLRVTQAAIGIVSQNVANAGSDGYVRRRLSTVSTDGNAGVTTGTVTRIFDETAQRQLRLETSGAAYTGLMATTQASLSALYGTPGSASALDGVLNAFTQSLQTLAGDPSSTGARATVLAGARSLAGALATISDGVQTLRSGTESQLDTDVAAASSLLSRIAGLNTKIIGLNGSDRSAASGAELADQRDQALGELSRYMDLQTSLQADGSVTVTTGSGITLVDHGAAASLGFDGRGRLDPGATYTDDPATRGVGTIVAVMPSGARIDLVATGTVRSGSIAAGLALRDDTLVQAQRQLDDLAAGLSRALSDRAVAGTPASEGTASGFDIDLTGLQAGNAVTLATRSASGAAHTIVLVPTTGNAAGVSAAQTNDPTATVLTVDISGGPATTAARIGAALGDGYRVSATTGGGVRILATGATALTGIDASITVPTRAGDVRTAGTQLAVFVDSGYGDTVYTGSFEGGPHLTGLAQRLVLNPALAADSAGLIVTAAGTLPGDGTRPKALLDALTGAARTFSAASGLGGVSAPYTTSVQGLAQGIIDFQGAAAEQADQLDQGQSIALSTARSRFSADSGVSIDEEMANLIQLQTAYSANARVLTAARDMLDTLLRI</sequence>
<keyword evidence="5" id="KW-0964">Secreted</keyword>
<dbReference type="PANTHER" id="PTHR30033">
    <property type="entry name" value="FLAGELLAR HOOK-ASSOCIATED PROTEIN 1"/>
    <property type="match status" value="1"/>
</dbReference>
<evidence type="ECO:0000256" key="2">
    <source>
        <dbReference type="ARBA" id="ARBA00004613"/>
    </source>
</evidence>
<dbReference type="RefSeq" id="WP_127730142.1">
    <property type="nucleotide sequence ID" value="NZ_SACP01000012.1"/>
</dbReference>
<evidence type="ECO:0000313" key="10">
    <source>
        <dbReference type="Proteomes" id="UP000286997"/>
    </source>
</evidence>